<comment type="caution">
    <text evidence="1">The sequence shown here is derived from an EMBL/GenBank/DDBJ whole genome shotgun (WGS) entry which is preliminary data.</text>
</comment>
<reference evidence="1 2" key="1">
    <citation type="submission" date="2021-05" db="EMBL/GenBank/DDBJ databases">
        <title>The draft genome of Geobacter pelophilus DSM 12255.</title>
        <authorList>
            <person name="Xu Z."/>
            <person name="Masuda Y."/>
            <person name="Itoh H."/>
            <person name="Senoo K."/>
        </authorList>
    </citation>
    <scope>NUCLEOTIDE SEQUENCE [LARGE SCALE GENOMIC DNA]</scope>
    <source>
        <strain evidence="1 2">DSM 12255</strain>
    </source>
</reference>
<accession>A0AAW4L6R9</accession>
<evidence type="ECO:0000313" key="2">
    <source>
        <dbReference type="Proteomes" id="UP000811899"/>
    </source>
</evidence>
<gene>
    <name evidence="1" type="ORF">KI809_10520</name>
</gene>
<organism evidence="1 2">
    <name type="scientific">Geoanaerobacter pelophilus</name>
    <dbReference type="NCBI Taxonomy" id="60036"/>
    <lineage>
        <taxon>Bacteria</taxon>
        <taxon>Pseudomonadati</taxon>
        <taxon>Thermodesulfobacteriota</taxon>
        <taxon>Desulfuromonadia</taxon>
        <taxon>Geobacterales</taxon>
        <taxon>Geobacteraceae</taxon>
        <taxon>Geoanaerobacter</taxon>
    </lineage>
</organism>
<dbReference type="RefSeq" id="WP_214171517.1">
    <property type="nucleotide sequence ID" value="NZ_JAHCVJ010000004.1"/>
</dbReference>
<dbReference type="AlphaFoldDB" id="A0AAW4L6R9"/>
<keyword evidence="2" id="KW-1185">Reference proteome</keyword>
<sequence length="61" mass="6533">MLNEKLFTHAVTITAAFIANGDIRCGGSTRENSQAMAMMGDMITTAYKVLAEAQDHIKSGV</sequence>
<proteinExistence type="predicted"/>
<protein>
    <submittedName>
        <fullName evidence="1">Uncharacterized protein</fullName>
    </submittedName>
</protein>
<dbReference type="Proteomes" id="UP000811899">
    <property type="component" value="Unassembled WGS sequence"/>
</dbReference>
<name>A0AAW4L6R9_9BACT</name>
<dbReference type="EMBL" id="JAHCVJ010000004">
    <property type="protein sequence ID" value="MBT0664733.1"/>
    <property type="molecule type" value="Genomic_DNA"/>
</dbReference>
<evidence type="ECO:0000313" key="1">
    <source>
        <dbReference type="EMBL" id="MBT0664733.1"/>
    </source>
</evidence>